<sequence length="117" mass="13081">MLRTFVRRAHVHKPGFRFPDRKAPKAPPQIAQQFDHFQKVFSSGPHFHPEKLNQTSSSYSSSSSLSSQQGSGLLGNVDMKGREAAEDTHLLPDRFWRTSALQWDEAELDAVMTGGAN</sequence>
<proteinExistence type="inferred from homology"/>
<comment type="subcellular location">
    <subcellularLocation>
        <location evidence="1">Mitochondrion</location>
    </subcellularLocation>
</comment>
<evidence type="ECO:0000256" key="2">
    <source>
        <dbReference type="ARBA" id="ARBA00023128"/>
    </source>
</evidence>
<comment type="caution">
    <text evidence="5">The sequence shown here is derived from an EMBL/GenBank/DDBJ whole genome shotgun (WGS) entry which is preliminary data.</text>
</comment>
<dbReference type="GO" id="GO:0004591">
    <property type="term" value="F:oxoglutarate dehydrogenase (succinyl-transferring) activity"/>
    <property type="evidence" value="ECO:0007669"/>
    <property type="project" value="TreeGrafter"/>
</dbReference>
<dbReference type="AlphaFoldDB" id="A0AAJ4XS80"/>
<evidence type="ECO:0000256" key="1">
    <source>
        <dbReference type="ARBA" id="ARBA00004173"/>
    </source>
</evidence>
<feature type="region of interest" description="Disordered" evidence="4">
    <location>
        <begin position="41"/>
        <end position="81"/>
    </location>
</feature>
<dbReference type="Pfam" id="PF10937">
    <property type="entry name" value="Kgd4-YMR31"/>
    <property type="match status" value="1"/>
</dbReference>
<keyword evidence="6" id="KW-1185">Reference proteome</keyword>
<name>A0AAJ4XS80_9BASI</name>
<gene>
    <name evidence="5" type="ORF">MEPE_06646</name>
</gene>
<feature type="compositionally biased region" description="Low complexity" evidence="4">
    <location>
        <begin position="54"/>
        <end position="75"/>
    </location>
</feature>
<dbReference type="Proteomes" id="UP001294444">
    <property type="component" value="Unassembled WGS sequence"/>
</dbReference>
<protein>
    <submittedName>
        <fullName evidence="5">Uncharacterized protein</fullName>
    </submittedName>
</protein>
<accession>A0AAJ4XS80</accession>
<dbReference type="PANTHER" id="PTHR31601">
    <property type="entry name" value="28S RIBOSOMAL PROTEIN S36, MITOCHONDRIAL"/>
    <property type="match status" value="1"/>
</dbReference>
<reference evidence="5" key="1">
    <citation type="submission" date="2023-10" db="EMBL/GenBank/DDBJ databases">
        <authorList>
            <person name="Guldener U."/>
        </authorList>
    </citation>
    <scope>NUCLEOTIDE SEQUENCE</scope>
    <source>
        <strain evidence="5">Mp4</strain>
    </source>
</reference>
<dbReference type="InterPro" id="IPR020373">
    <property type="entry name" value="Kgd4/YMR-31"/>
</dbReference>
<keyword evidence="2" id="KW-0496">Mitochondrion</keyword>
<evidence type="ECO:0000256" key="4">
    <source>
        <dbReference type="SAM" id="MobiDB-lite"/>
    </source>
</evidence>
<dbReference type="PANTHER" id="PTHR31601:SF2">
    <property type="entry name" value="ALPHA-KETOGLUTARATE DEHYDROGENASE COMPONENT 4"/>
    <property type="match status" value="1"/>
</dbReference>
<dbReference type="GO" id="GO:0006103">
    <property type="term" value="P:2-oxoglutarate metabolic process"/>
    <property type="evidence" value="ECO:0007669"/>
    <property type="project" value="InterPro"/>
</dbReference>
<evidence type="ECO:0000256" key="3">
    <source>
        <dbReference type="ARBA" id="ARBA00043970"/>
    </source>
</evidence>
<evidence type="ECO:0000313" key="5">
    <source>
        <dbReference type="EMBL" id="SNX87935.1"/>
    </source>
</evidence>
<comment type="similarity">
    <text evidence="3">Belongs to the alpha-ketoglutarate dehydrogenase component 4 family.</text>
</comment>
<evidence type="ECO:0000313" key="6">
    <source>
        <dbReference type="Proteomes" id="UP001294444"/>
    </source>
</evidence>
<dbReference type="GO" id="GO:0005739">
    <property type="term" value="C:mitochondrion"/>
    <property type="evidence" value="ECO:0007669"/>
    <property type="project" value="UniProtKB-SubCell"/>
</dbReference>
<organism evidence="5 6">
    <name type="scientific">Melanopsichium pennsylvanicum</name>
    <dbReference type="NCBI Taxonomy" id="63383"/>
    <lineage>
        <taxon>Eukaryota</taxon>
        <taxon>Fungi</taxon>
        <taxon>Dikarya</taxon>
        <taxon>Basidiomycota</taxon>
        <taxon>Ustilaginomycotina</taxon>
        <taxon>Ustilaginomycetes</taxon>
        <taxon>Ustilaginales</taxon>
        <taxon>Ustilaginaceae</taxon>
        <taxon>Melanopsichium</taxon>
    </lineage>
</organism>
<dbReference type="EMBL" id="OAPG01000022">
    <property type="protein sequence ID" value="SNX87935.1"/>
    <property type="molecule type" value="Genomic_DNA"/>
</dbReference>